<evidence type="ECO:0000256" key="1">
    <source>
        <dbReference type="SAM" id="SignalP"/>
    </source>
</evidence>
<name>A0ABW9MW36_9FIRM</name>
<keyword evidence="3" id="KW-1185">Reference proteome</keyword>
<proteinExistence type="predicted"/>
<dbReference type="EMBL" id="JBGMEH010000003">
    <property type="protein sequence ID" value="MFO3716044.1"/>
    <property type="molecule type" value="Genomic_DNA"/>
</dbReference>
<gene>
    <name evidence="2" type="ORF">ACCQ40_04470</name>
</gene>
<feature type="chain" id="PRO_5045145557" evidence="1">
    <location>
        <begin position="22"/>
        <end position="216"/>
    </location>
</feature>
<keyword evidence="1" id="KW-0732">Signal</keyword>
<feature type="signal peptide" evidence="1">
    <location>
        <begin position="1"/>
        <end position="21"/>
    </location>
</feature>
<sequence>MKKSIFLIFLTLSLSSCSVNQTDNESEHNKSEVIHDLDEDEKNELERLAKHKDNGVYHYTTYDKDNGTVISDEVYGESDDYKFRIDNNEVYQFRDKKSSTIANSKNNLYYENILSDNSLENDDSYSNFYNDLYQKGKFDLVSNSNYITLEFDNGDYRKYDANSLNLIEETFSSEGMLLIKILESYDSDVEKSYDKYFHVIENMTQTDDVGKVTENE</sequence>
<comment type="caution">
    <text evidence="2">The sequence shown here is derived from an EMBL/GenBank/DDBJ whole genome shotgun (WGS) entry which is preliminary data.</text>
</comment>
<organism evidence="2 3">
    <name type="scientific">Anaerococcus cruorum</name>
    <dbReference type="NCBI Taxonomy" id="3115617"/>
    <lineage>
        <taxon>Bacteria</taxon>
        <taxon>Bacillati</taxon>
        <taxon>Bacillota</taxon>
        <taxon>Tissierellia</taxon>
        <taxon>Tissierellales</taxon>
        <taxon>Peptoniphilaceae</taxon>
        <taxon>Anaerococcus</taxon>
    </lineage>
</organism>
<accession>A0ABW9MW36</accession>
<dbReference type="Proteomes" id="UP001638015">
    <property type="component" value="Unassembled WGS sequence"/>
</dbReference>
<evidence type="ECO:0000313" key="2">
    <source>
        <dbReference type="EMBL" id="MFO3716044.1"/>
    </source>
</evidence>
<dbReference type="RefSeq" id="WP_410032784.1">
    <property type="nucleotide sequence ID" value="NZ_JBGMEH010000003.1"/>
</dbReference>
<reference evidence="2 3" key="1">
    <citation type="journal article" date="2025" name="Anaerobe">
        <title>Description of Anaerococcus kampingiae sp. nov., Anaerococcus groningensis sp. nov., Anaerococcus martiniensis sp. nov., and Anaerococcus cruorum sp. nov., isolated from human clinical specimens.</title>
        <authorList>
            <person name="Boiten K.E."/>
            <person name="Meijer J."/>
            <person name="van Wezel E.M."/>
            <person name="Veloo A.C.M."/>
        </authorList>
    </citation>
    <scope>NUCLEOTIDE SEQUENCE [LARGE SCALE GENOMIC DNA]</scope>
    <source>
        <strain evidence="2 3">ENR1039</strain>
    </source>
</reference>
<dbReference type="PROSITE" id="PS51257">
    <property type="entry name" value="PROKAR_LIPOPROTEIN"/>
    <property type="match status" value="1"/>
</dbReference>
<protein>
    <submittedName>
        <fullName evidence="2">Uncharacterized protein</fullName>
    </submittedName>
</protein>
<evidence type="ECO:0000313" key="3">
    <source>
        <dbReference type="Proteomes" id="UP001638015"/>
    </source>
</evidence>